<dbReference type="PROSITE" id="PS50102">
    <property type="entry name" value="RRM"/>
    <property type="match status" value="1"/>
</dbReference>
<dbReference type="SUPFAM" id="SSF54928">
    <property type="entry name" value="RNA-binding domain, RBD"/>
    <property type="match status" value="1"/>
</dbReference>
<feature type="compositionally biased region" description="Basic and acidic residues" evidence="3">
    <location>
        <begin position="233"/>
        <end position="242"/>
    </location>
</feature>
<dbReference type="InterPro" id="IPR035979">
    <property type="entry name" value="RBD_domain_sf"/>
</dbReference>
<dbReference type="Proteomes" id="UP000814176">
    <property type="component" value="Unassembled WGS sequence"/>
</dbReference>
<evidence type="ECO:0000256" key="3">
    <source>
        <dbReference type="SAM" id="MobiDB-lite"/>
    </source>
</evidence>
<proteinExistence type="predicted"/>
<dbReference type="Pfam" id="PF00076">
    <property type="entry name" value="RRM_1"/>
    <property type="match status" value="1"/>
</dbReference>
<dbReference type="InterPro" id="IPR012677">
    <property type="entry name" value="Nucleotide-bd_a/b_plait_sf"/>
</dbReference>
<sequence>MQAHPAHARLHTYHSSKKQLLGNQTHAPPAWRTAPGATPNGKKAGHMAAAAKGSKILLSQLPVDVAENEVEALFAKTVGPVKDSFIVYNSQGKSKGMAVVAFARPGDAAMARKKYNGKIVDGRRPIKIEIIKDDDETTTAAPEPKSLSLLDRLGQTFKSAPTPPAAQRAAAMAPTQPKAAKAGQKAPKPAATQRPILVGNPKAKLRTKKGPKRIQKQQQRKVVTAEELDQEMEDYRASADAA</sequence>
<evidence type="ECO:0000256" key="2">
    <source>
        <dbReference type="PROSITE-ProRule" id="PRU00176"/>
    </source>
</evidence>
<feature type="compositionally biased region" description="Basic residues" evidence="3">
    <location>
        <begin position="203"/>
        <end position="219"/>
    </location>
</feature>
<dbReference type="PANTHER" id="PTHR19965:SF35">
    <property type="entry name" value="RNA ANNEALING PROTEIN YRA1"/>
    <property type="match status" value="1"/>
</dbReference>
<accession>A0ABQ8KFP2</accession>
<dbReference type="RefSeq" id="XP_047778618.1">
    <property type="nucleotide sequence ID" value="XM_047925723.1"/>
</dbReference>
<dbReference type="InterPro" id="IPR000504">
    <property type="entry name" value="RRM_dom"/>
</dbReference>
<feature type="region of interest" description="Disordered" evidence="3">
    <location>
        <begin position="156"/>
        <end position="242"/>
    </location>
</feature>
<protein>
    <recommendedName>
        <fullName evidence="4">RRM domain-containing protein</fullName>
    </recommendedName>
</protein>
<name>A0ABQ8KFP2_9APHY</name>
<dbReference type="Pfam" id="PF13865">
    <property type="entry name" value="FoP_duplication"/>
    <property type="match status" value="1"/>
</dbReference>
<keyword evidence="1 2" id="KW-0694">RNA-binding</keyword>
<reference evidence="5 6" key="1">
    <citation type="journal article" date="2021" name="Environ. Microbiol.">
        <title>Gene family expansions and transcriptome signatures uncover fungal adaptations to wood decay.</title>
        <authorList>
            <person name="Hage H."/>
            <person name="Miyauchi S."/>
            <person name="Viragh M."/>
            <person name="Drula E."/>
            <person name="Min B."/>
            <person name="Chaduli D."/>
            <person name="Navarro D."/>
            <person name="Favel A."/>
            <person name="Norest M."/>
            <person name="Lesage-Meessen L."/>
            <person name="Balint B."/>
            <person name="Merenyi Z."/>
            <person name="de Eugenio L."/>
            <person name="Morin E."/>
            <person name="Martinez A.T."/>
            <person name="Baldrian P."/>
            <person name="Stursova M."/>
            <person name="Martinez M.J."/>
            <person name="Novotny C."/>
            <person name="Magnuson J.K."/>
            <person name="Spatafora J.W."/>
            <person name="Maurice S."/>
            <person name="Pangilinan J."/>
            <person name="Andreopoulos W."/>
            <person name="LaButti K."/>
            <person name="Hundley H."/>
            <person name="Na H."/>
            <person name="Kuo A."/>
            <person name="Barry K."/>
            <person name="Lipzen A."/>
            <person name="Henrissat B."/>
            <person name="Riley R."/>
            <person name="Ahrendt S."/>
            <person name="Nagy L.G."/>
            <person name="Grigoriev I.V."/>
            <person name="Martin F."/>
            <person name="Rosso M.N."/>
        </authorList>
    </citation>
    <scope>NUCLEOTIDE SEQUENCE [LARGE SCALE GENOMIC DNA]</scope>
    <source>
        <strain evidence="5 6">CIRM-BRFM 1785</strain>
    </source>
</reference>
<evidence type="ECO:0000313" key="5">
    <source>
        <dbReference type="EMBL" id="KAH9836333.1"/>
    </source>
</evidence>
<comment type="caution">
    <text evidence="5">The sequence shown here is derived from an EMBL/GenBank/DDBJ whole genome shotgun (WGS) entry which is preliminary data.</text>
</comment>
<evidence type="ECO:0000256" key="1">
    <source>
        <dbReference type="ARBA" id="ARBA00022884"/>
    </source>
</evidence>
<evidence type="ECO:0000313" key="6">
    <source>
        <dbReference type="Proteomes" id="UP000814176"/>
    </source>
</evidence>
<evidence type="ECO:0000259" key="4">
    <source>
        <dbReference type="PROSITE" id="PS50102"/>
    </source>
</evidence>
<feature type="region of interest" description="Disordered" evidence="3">
    <location>
        <begin position="1"/>
        <end position="44"/>
    </location>
</feature>
<keyword evidence="6" id="KW-1185">Reference proteome</keyword>
<feature type="domain" description="RRM" evidence="4">
    <location>
        <begin position="54"/>
        <end position="133"/>
    </location>
</feature>
<dbReference type="EMBL" id="JADCUA010000011">
    <property type="protein sequence ID" value="KAH9836333.1"/>
    <property type="molecule type" value="Genomic_DNA"/>
</dbReference>
<organism evidence="5 6">
    <name type="scientific">Rhodofomes roseus</name>
    <dbReference type="NCBI Taxonomy" id="34475"/>
    <lineage>
        <taxon>Eukaryota</taxon>
        <taxon>Fungi</taxon>
        <taxon>Dikarya</taxon>
        <taxon>Basidiomycota</taxon>
        <taxon>Agaricomycotina</taxon>
        <taxon>Agaricomycetes</taxon>
        <taxon>Polyporales</taxon>
        <taxon>Rhodofomes</taxon>
    </lineage>
</organism>
<dbReference type="InterPro" id="IPR025715">
    <property type="entry name" value="FoP_C"/>
</dbReference>
<dbReference type="SMART" id="SM00360">
    <property type="entry name" value="RRM"/>
    <property type="match status" value="1"/>
</dbReference>
<dbReference type="PANTHER" id="PTHR19965">
    <property type="entry name" value="RNA AND EXPORT FACTOR BINDING PROTEIN"/>
    <property type="match status" value="1"/>
</dbReference>
<dbReference type="Gene3D" id="3.30.70.330">
    <property type="match status" value="1"/>
</dbReference>
<feature type="compositionally biased region" description="Basic residues" evidence="3">
    <location>
        <begin position="1"/>
        <end position="17"/>
    </location>
</feature>
<gene>
    <name evidence="5" type="ORF">C8Q71DRAFT_797111</name>
</gene>
<feature type="compositionally biased region" description="Low complexity" evidence="3">
    <location>
        <begin position="165"/>
        <end position="193"/>
    </location>
</feature>
<dbReference type="InterPro" id="IPR051229">
    <property type="entry name" value="ALYREF_mRNA_export"/>
</dbReference>
<dbReference type="GeneID" id="72006455"/>